<dbReference type="EC" id="4.4.1.13" evidence="2"/>
<dbReference type="GO" id="GO:0047804">
    <property type="term" value="F:cysteine-S-conjugate beta-lyase activity"/>
    <property type="evidence" value="ECO:0007669"/>
    <property type="project" value="UniProtKB-EC"/>
</dbReference>
<dbReference type="InterPro" id="IPR015424">
    <property type="entry name" value="PyrdxlP-dep_Trfase"/>
</dbReference>
<dbReference type="PANTHER" id="PTHR43525">
    <property type="entry name" value="PROTEIN MALY"/>
    <property type="match status" value="1"/>
</dbReference>
<dbReference type="InterPro" id="IPR015422">
    <property type="entry name" value="PyrdxlP-dep_Trfase_small"/>
</dbReference>
<dbReference type="CDD" id="cd00609">
    <property type="entry name" value="AAT_like"/>
    <property type="match status" value="1"/>
</dbReference>
<dbReference type="AlphaFoldDB" id="A0A6J6CJV5"/>
<dbReference type="InterPro" id="IPR051798">
    <property type="entry name" value="Class-II_PLP-Dep_Aminotrans"/>
</dbReference>
<evidence type="ECO:0000256" key="5">
    <source>
        <dbReference type="ARBA" id="ARBA00037974"/>
    </source>
</evidence>
<sequence length="387" mass="41892">MTTSPTSPFETLTLEQLRTRTSAKWRFFEPDVLPLWVAEMDVPLAECVIDAVERAMRNGDTGYPANNPYGEAHADFAAERFGWNLDPTFSYAITDVMSGVDDLITTLSEPGAPVVTTPPVYGPFDQHVKRLGRPQVFAQLNDAGRVDMASLEEAFTQVKAGGKGGVFLLSNPHNPTGVSHTRDELQSMVDLANTFGVHIVSDEIHASLQMPGHTFTPILTLEGAENAFALTSASKAFNLAGIKAALIIAGSNQKRLLTRMKANNVAWTSHLGVIAHTAAYRHGGEWLDAVLAGLDSNRQFFAEQVATLMPKAKFLVPEATYLGWLDLRGYGVPNDPAPLLREKGRVAFSPAEFFGLGSDGHVRVNLATNHAILREAAERTAAVVTAL</sequence>
<name>A0A6J6CJV5_9ZZZZ</name>
<evidence type="ECO:0000256" key="4">
    <source>
        <dbReference type="ARBA" id="ARBA00023239"/>
    </source>
</evidence>
<feature type="domain" description="Aminotransferase class I/classII large" evidence="6">
    <location>
        <begin position="44"/>
        <end position="379"/>
    </location>
</feature>
<evidence type="ECO:0000259" key="6">
    <source>
        <dbReference type="Pfam" id="PF00155"/>
    </source>
</evidence>
<keyword evidence="3" id="KW-0663">Pyridoxal phosphate</keyword>
<gene>
    <name evidence="7" type="ORF">UFOPK1591_00088</name>
</gene>
<comment type="similarity">
    <text evidence="5">Belongs to the class-II pyridoxal-phosphate-dependent aminotransferase family. MalY/PatB cystathionine beta-lyase subfamily.</text>
</comment>
<keyword evidence="4" id="KW-0456">Lyase</keyword>
<reference evidence="7" key="1">
    <citation type="submission" date="2020-05" db="EMBL/GenBank/DDBJ databases">
        <authorList>
            <person name="Chiriac C."/>
            <person name="Salcher M."/>
            <person name="Ghai R."/>
            <person name="Kavagutti S V."/>
        </authorList>
    </citation>
    <scope>NUCLEOTIDE SEQUENCE</scope>
</reference>
<dbReference type="GO" id="GO:0030170">
    <property type="term" value="F:pyridoxal phosphate binding"/>
    <property type="evidence" value="ECO:0007669"/>
    <property type="project" value="InterPro"/>
</dbReference>
<dbReference type="InterPro" id="IPR015421">
    <property type="entry name" value="PyrdxlP-dep_Trfase_major"/>
</dbReference>
<dbReference type="Pfam" id="PF00155">
    <property type="entry name" value="Aminotran_1_2"/>
    <property type="match status" value="1"/>
</dbReference>
<evidence type="ECO:0000313" key="7">
    <source>
        <dbReference type="EMBL" id="CAB4551790.1"/>
    </source>
</evidence>
<dbReference type="SUPFAM" id="SSF53383">
    <property type="entry name" value="PLP-dependent transferases"/>
    <property type="match status" value="1"/>
</dbReference>
<proteinExistence type="inferred from homology"/>
<accession>A0A6J6CJV5</accession>
<comment type="cofactor">
    <cofactor evidence="1">
        <name>pyridoxal 5'-phosphate</name>
        <dbReference type="ChEBI" id="CHEBI:597326"/>
    </cofactor>
</comment>
<dbReference type="Gene3D" id="3.40.640.10">
    <property type="entry name" value="Type I PLP-dependent aspartate aminotransferase-like (Major domain)"/>
    <property type="match status" value="1"/>
</dbReference>
<dbReference type="PANTHER" id="PTHR43525:SF2">
    <property type="entry name" value="CYSTATHIONINE BETA-LYASE-RELATED"/>
    <property type="match status" value="1"/>
</dbReference>
<dbReference type="Gene3D" id="3.90.1150.10">
    <property type="entry name" value="Aspartate Aminotransferase, domain 1"/>
    <property type="match status" value="1"/>
</dbReference>
<evidence type="ECO:0000256" key="2">
    <source>
        <dbReference type="ARBA" id="ARBA00012224"/>
    </source>
</evidence>
<dbReference type="EMBL" id="CAEZTD010000004">
    <property type="protein sequence ID" value="CAB4551790.1"/>
    <property type="molecule type" value="Genomic_DNA"/>
</dbReference>
<dbReference type="InterPro" id="IPR004839">
    <property type="entry name" value="Aminotransferase_I/II_large"/>
</dbReference>
<evidence type="ECO:0000256" key="1">
    <source>
        <dbReference type="ARBA" id="ARBA00001933"/>
    </source>
</evidence>
<evidence type="ECO:0000256" key="3">
    <source>
        <dbReference type="ARBA" id="ARBA00022898"/>
    </source>
</evidence>
<protein>
    <recommendedName>
        <fullName evidence="2">cysteine-S-conjugate beta-lyase</fullName>
        <ecNumber evidence="2">4.4.1.13</ecNumber>
    </recommendedName>
</protein>
<organism evidence="7">
    <name type="scientific">freshwater metagenome</name>
    <dbReference type="NCBI Taxonomy" id="449393"/>
    <lineage>
        <taxon>unclassified sequences</taxon>
        <taxon>metagenomes</taxon>
        <taxon>ecological metagenomes</taxon>
    </lineage>
</organism>